<evidence type="ECO:0000313" key="1">
    <source>
        <dbReference type="EMBL" id="JAH79639.1"/>
    </source>
</evidence>
<organism evidence="1">
    <name type="scientific">Anguilla anguilla</name>
    <name type="common">European freshwater eel</name>
    <name type="synonym">Muraena anguilla</name>
    <dbReference type="NCBI Taxonomy" id="7936"/>
    <lineage>
        <taxon>Eukaryota</taxon>
        <taxon>Metazoa</taxon>
        <taxon>Chordata</taxon>
        <taxon>Craniata</taxon>
        <taxon>Vertebrata</taxon>
        <taxon>Euteleostomi</taxon>
        <taxon>Actinopterygii</taxon>
        <taxon>Neopterygii</taxon>
        <taxon>Teleostei</taxon>
        <taxon>Anguilliformes</taxon>
        <taxon>Anguillidae</taxon>
        <taxon>Anguilla</taxon>
    </lineage>
</organism>
<reference evidence="1" key="1">
    <citation type="submission" date="2014-11" db="EMBL/GenBank/DDBJ databases">
        <authorList>
            <person name="Amaro Gonzalez C."/>
        </authorList>
    </citation>
    <scope>NUCLEOTIDE SEQUENCE</scope>
</reference>
<accession>A0A0E9VND0</accession>
<name>A0A0E9VND0_ANGAN</name>
<dbReference type="AlphaFoldDB" id="A0A0E9VND0"/>
<proteinExistence type="predicted"/>
<sequence>MVAHMNSVCLCDGTFRFMAIGIKYSTWWYHKLVRSHR</sequence>
<protein>
    <submittedName>
        <fullName evidence="1">Uncharacterized protein</fullName>
    </submittedName>
</protein>
<reference evidence="1" key="2">
    <citation type="journal article" date="2015" name="Fish Shellfish Immunol.">
        <title>Early steps in the European eel (Anguilla anguilla)-Vibrio vulnificus interaction in the gills: Role of the RtxA13 toxin.</title>
        <authorList>
            <person name="Callol A."/>
            <person name="Pajuelo D."/>
            <person name="Ebbesson L."/>
            <person name="Teles M."/>
            <person name="MacKenzie S."/>
            <person name="Amaro C."/>
        </authorList>
    </citation>
    <scope>NUCLEOTIDE SEQUENCE</scope>
</reference>
<dbReference type="EMBL" id="GBXM01028938">
    <property type="protein sequence ID" value="JAH79639.1"/>
    <property type="molecule type" value="Transcribed_RNA"/>
</dbReference>